<evidence type="ECO:0008006" key="3">
    <source>
        <dbReference type="Google" id="ProtNLM"/>
    </source>
</evidence>
<accession>A0A820R9Q8</accession>
<dbReference type="AlphaFoldDB" id="A0A820R9Q8"/>
<reference evidence="1" key="1">
    <citation type="submission" date="2021-02" db="EMBL/GenBank/DDBJ databases">
        <authorList>
            <person name="Nowell W R."/>
        </authorList>
    </citation>
    <scope>NUCLEOTIDE SEQUENCE</scope>
</reference>
<protein>
    <recommendedName>
        <fullName evidence="3">NHL repeat containing protein</fullName>
    </recommendedName>
</protein>
<proteinExistence type="predicted"/>
<dbReference type="SUPFAM" id="SSF63829">
    <property type="entry name" value="Calcium-dependent phosphotriesterase"/>
    <property type="match status" value="1"/>
</dbReference>
<gene>
    <name evidence="1" type="ORF">OXD698_LOCUS53420</name>
</gene>
<evidence type="ECO:0000313" key="1">
    <source>
        <dbReference type="EMBL" id="CAF4434196.1"/>
    </source>
</evidence>
<dbReference type="Proteomes" id="UP000663844">
    <property type="component" value="Unassembled WGS sequence"/>
</dbReference>
<sequence>IQQEAQSIINEISIISLERSTFNKWKQNAITVAGGNGYGQKLNQLYHPEGIFIDKNKNISIADFFNHRIVEWKYKTKNGQIIAGGNGQGNRINQLNRPTDVIVDQENHSIIIADQGNRRVIQWFNQKQQILIDDI</sequence>
<feature type="non-terminal residue" evidence="1">
    <location>
        <position position="1"/>
    </location>
</feature>
<dbReference type="EMBL" id="CAJOAZ010030603">
    <property type="protein sequence ID" value="CAF4434196.1"/>
    <property type="molecule type" value="Genomic_DNA"/>
</dbReference>
<evidence type="ECO:0000313" key="2">
    <source>
        <dbReference type="Proteomes" id="UP000663844"/>
    </source>
</evidence>
<organism evidence="1 2">
    <name type="scientific">Adineta steineri</name>
    <dbReference type="NCBI Taxonomy" id="433720"/>
    <lineage>
        <taxon>Eukaryota</taxon>
        <taxon>Metazoa</taxon>
        <taxon>Spiralia</taxon>
        <taxon>Gnathifera</taxon>
        <taxon>Rotifera</taxon>
        <taxon>Eurotatoria</taxon>
        <taxon>Bdelloidea</taxon>
        <taxon>Adinetida</taxon>
        <taxon>Adinetidae</taxon>
        <taxon>Adineta</taxon>
    </lineage>
</organism>
<name>A0A820R9Q8_9BILA</name>
<dbReference type="InterPro" id="IPR011042">
    <property type="entry name" value="6-blade_b-propeller_TolB-like"/>
</dbReference>
<dbReference type="Gene3D" id="2.120.10.30">
    <property type="entry name" value="TolB, C-terminal domain"/>
    <property type="match status" value="1"/>
</dbReference>
<comment type="caution">
    <text evidence="1">The sequence shown here is derived from an EMBL/GenBank/DDBJ whole genome shotgun (WGS) entry which is preliminary data.</text>
</comment>
<feature type="non-terminal residue" evidence="1">
    <location>
        <position position="135"/>
    </location>
</feature>